<evidence type="ECO:0000256" key="10">
    <source>
        <dbReference type="ARBA" id="ARBA00023136"/>
    </source>
</evidence>
<evidence type="ECO:0000256" key="8">
    <source>
        <dbReference type="ARBA" id="ARBA00022989"/>
    </source>
</evidence>
<dbReference type="InterPro" id="IPR001915">
    <property type="entry name" value="Peptidase_M48"/>
</dbReference>
<evidence type="ECO:0000256" key="6">
    <source>
        <dbReference type="ARBA" id="ARBA00022801"/>
    </source>
</evidence>
<comment type="subcellular location">
    <subcellularLocation>
        <location evidence="1">Cell membrane</location>
        <topology evidence="1">Multi-pass membrane protein</topology>
    </subcellularLocation>
</comment>
<evidence type="ECO:0000313" key="14">
    <source>
        <dbReference type="EMBL" id="MDC2955497.1"/>
    </source>
</evidence>
<dbReference type="PANTHER" id="PTHR43221:SF1">
    <property type="entry name" value="PROTEASE HTPX"/>
    <property type="match status" value="1"/>
</dbReference>
<dbReference type="Proteomes" id="UP001221328">
    <property type="component" value="Unassembled WGS sequence"/>
</dbReference>
<evidence type="ECO:0000256" key="3">
    <source>
        <dbReference type="ARBA" id="ARBA00022670"/>
    </source>
</evidence>
<keyword evidence="5" id="KW-0479">Metal-binding</keyword>
<dbReference type="CDD" id="cd07328">
    <property type="entry name" value="M48_Ste24p_like"/>
    <property type="match status" value="1"/>
</dbReference>
<feature type="transmembrane region" description="Helical" evidence="12">
    <location>
        <begin position="88"/>
        <end position="110"/>
    </location>
</feature>
<keyword evidence="4 12" id="KW-0812">Transmembrane</keyword>
<gene>
    <name evidence="14" type="ORF">PO587_13580</name>
</gene>
<keyword evidence="3 11" id="KW-0645">Protease</keyword>
<protein>
    <submittedName>
        <fullName evidence="14">M48 family metallopeptidase</fullName>
    </submittedName>
</protein>
<evidence type="ECO:0000256" key="7">
    <source>
        <dbReference type="ARBA" id="ARBA00022833"/>
    </source>
</evidence>
<reference evidence="14 15" key="1">
    <citation type="journal article" date="2015" name="Int. J. Syst. Evol. Microbiol.">
        <title>Streptomyces gilvifuscus sp. nov., an actinomycete that produces antibacterial compounds isolated from soil.</title>
        <authorList>
            <person name="Nguyen T.M."/>
            <person name="Kim J."/>
        </authorList>
    </citation>
    <scope>NUCLEOTIDE SEQUENCE [LARGE SCALE GENOMIC DNA]</scope>
    <source>
        <strain evidence="14 15">T113</strain>
    </source>
</reference>
<dbReference type="EMBL" id="JAQOSK010000004">
    <property type="protein sequence ID" value="MDC2955497.1"/>
    <property type="molecule type" value="Genomic_DNA"/>
</dbReference>
<evidence type="ECO:0000256" key="4">
    <source>
        <dbReference type="ARBA" id="ARBA00022692"/>
    </source>
</evidence>
<evidence type="ECO:0000256" key="12">
    <source>
        <dbReference type="SAM" id="Phobius"/>
    </source>
</evidence>
<dbReference type="PANTHER" id="PTHR43221">
    <property type="entry name" value="PROTEASE HTPX"/>
    <property type="match status" value="1"/>
</dbReference>
<keyword evidence="9 11" id="KW-0482">Metalloprotease</keyword>
<evidence type="ECO:0000256" key="2">
    <source>
        <dbReference type="ARBA" id="ARBA00022475"/>
    </source>
</evidence>
<proteinExistence type="inferred from homology"/>
<keyword evidence="15" id="KW-1185">Reference proteome</keyword>
<comment type="similarity">
    <text evidence="11">Belongs to the peptidase M48 family.</text>
</comment>
<organism evidence="14 15">
    <name type="scientific">Streptomyces gilvifuscus</name>
    <dbReference type="NCBI Taxonomy" id="1550617"/>
    <lineage>
        <taxon>Bacteria</taxon>
        <taxon>Bacillati</taxon>
        <taxon>Actinomycetota</taxon>
        <taxon>Actinomycetes</taxon>
        <taxon>Kitasatosporales</taxon>
        <taxon>Streptomycetaceae</taxon>
        <taxon>Streptomyces</taxon>
    </lineage>
</organism>
<evidence type="ECO:0000256" key="9">
    <source>
        <dbReference type="ARBA" id="ARBA00023049"/>
    </source>
</evidence>
<dbReference type="Pfam" id="PF01435">
    <property type="entry name" value="Peptidase_M48"/>
    <property type="match status" value="1"/>
</dbReference>
<comment type="cofactor">
    <cofactor evidence="11">
        <name>Zn(2+)</name>
        <dbReference type="ChEBI" id="CHEBI:29105"/>
    </cofactor>
    <text evidence="11">Binds 1 zinc ion per subunit.</text>
</comment>
<dbReference type="RefSeq" id="WP_200701764.1">
    <property type="nucleotide sequence ID" value="NZ_JAQOSK010000004.1"/>
</dbReference>
<evidence type="ECO:0000256" key="11">
    <source>
        <dbReference type="RuleBase" id="RU003983"/>
    </source>
</evidence>
<keyword evidence="7 11" id="KW-0862">Zinc</keyword>
<dbReference type="Gene3D" id="3.30.2010.10">
    <property type="entry name" value="Metalloproteases ('zincins'), catalytic domain"/>
    <property type="match status" value="1"/>
</dbReference>
<evidence type="ECO:0000256" key="1">
    <source>
        <dbReference type="ARBA" id="ARBA00004651"/>
    </source>
</evidence>
<accession>A0ABT5FSH1</accession>
<feature type="transmembrane region" description="Helical" evidence="12">
    <location>
        <begin position="116"/>
        <end position="134"/>
    </location>
</feature>
<keyword evidence="2" id="KW-1003">Cell membrane</keyword>
<keyword evidence="10 12" id="KW-0472">Membrane</keyword>
<feature type="domain" description="Peptidase M48" evidence="13">
    <location>
        <begin position="153"/>
        <end position="304"/>
    </location>
</feature>
<evidence type="ECO:0000259" key="13">
    <source>
        <dbReference type="Pfam" id="PF01435"/>
    </source>
</evidence>
<name>A0ABT5FSH1_9ACTN</name>
<sequence length="428" mass="46878">MRAAEELTVRPCPQCGTEIRADRRFTVWCAACDWNLEPGGGPDGAAEDKGRLRRLRRRLAQQYGEQLYADLGAAEAQQRPGRRTKAGVAAYAIALVVHAVTAALVVSGLWLLVTGWGGLGVVGGLLLLALAWPLRPRLNRLPSDARVLSRSDAPELYALIDEVAAAVGTRGVDTVVVDTRANASVTQLGLRRRLLTLGLPLWEVLTWQQRIALLGHELGHFTNGDTRHGRVVGTANRSLGTWHYYLAPTPRPTFTEALVNLVYLVPRRLVMGLLALLELLTARDSQRSEYLADAAAARAASTEAAVGLMDRLLVTDSIDTTLSREVNGRRMRRPGRITAEDAEGLWEALADHMDSIPESEYERIRRVGERHGHSVDAQHPPTHLRRGLLLRVTPVPPLVTTDAARSERITAELAEARSALALRIVRDA</sequence>
<keyword evidence="8 12" id="KW-1133">Transmembrane helix</keyword>
<comment type="caution">
    <text evidence="14">The sequence shown here is derived from an EMBL/GenBank/DDBJ whole genome shotgun (WGS) entry which is preliminary data.</text>
</comment>
<evidence type="ECO:0000256" key="5">
    <source>
        <dbReference type="ARBA" id="ARBA00022723"/>
    </source>
</evidence>
<evidence type="ECO:0000313" key="15">
    <source>
        <dbReference type="Proteomes" id="UP001221328"/>
    </source>
</evidence>
<keyword evidence="6 11" id="KW-0378">Hydrolase</keyword>
<dbReference type="InterPro" id="IPR050083">
    <property type="entry name" value="HtpX_protease"/>
</dbReference>